<organism evidence="2 3">
    <name type="scientific">Knipowitschia caucasica</name>
    <name type="common">Caucasian dwarf goby</name>
    <name type="synonym">Pomatoschistus caucasicus</name>
    <dbReference type="NCBI Taxonomy" id="637954"/>
    <lineage>
        <taxon>Eukaryota</taxon>
        <taxon>Metazoa</taxon>
        <taxon>Chordata</taxon>
        <taxon>Craniata</taxon>
        <taxon>Vertebrata</taxon>
        <taxon>Euteleostomi</taxon>
        <taxon>Actinopterygii</taxon>
        <taxon>Neopterygii</taxon>
        <taxon>Teleostei</taxon>
        <taxon>Neoteleostei</taxon>
        <taxon>Acanthomorphata</taxon>
        <taxon>Gobiaria</taxon>
        <taxon>Gobiiformes</taxon>
        <taxon>Gobioidei</taxon>
        <taxon>Gobiidae</taxon>
        <taxon>Gobiinae</taxon>
        <taxon>Knipowitschia</taxon>
    </lineage>
</organism>
<accession>A0AAV2MEY0</accession>
<gene>
    <name evidence="2" type="ORF">KC01_LOCUS38333</name>
</gene>
<evidence type="ECO:0000256" key="1">
    <source>
        <dbReference type="SAM" id="MobiDB-lite"/>
    </source>
</evidence>
<dbReference type="Proteomes" id="UP001497482">
    <property type="component" value="Chromosome 7"/>
</dbReference>
<name>A0AAV2MEY0_KNICA</name>
<keyword evidence="3" id="KW-1185">Reference proteome</keyword>
<proteinExistence type="predicted"/>
<sequence length="101" mass="10679">MAAEVGALKQIMNSQVSIISDLRIAASGICNRVCSLERERNERAWPCHDASYASCVCCERGPDPWGAKYGGDSDSDSTGSGGGCRDRCGEEFTGATVAKVE</sequence>
<dbReference type="EMBL" id="OZ035829">
    <property type="protein sequence ID" value="CAL1611951.1"/>
    <property type="molecule type" value="Genomic_DNA"/>
</dbReference>
<evidence type="ECO:0000313" key="2">
    <source>
        <dbReference type="EMBL" id="CAL1611951.1"/>
    </source>
</evidence>
<reference evidence="2 3" key="1">
    <citation type="submission" date="2024-04" db="EMBL/GenBank/DDBJ databases">
        <authorList>
            <person name="Waldvogel A.-M."/>
            <person name="Schoenle A."/>
        </authorList>
    </citation>
    <scope>NUCLEOTIDE SEQUENCE [LARGE SCALE GENOMIC DNA]</scope>
</reference>
<protein>
    <submittedName>
        <fullName evidence="2">Uncharacterized protein</fullName>
    </submittedName>
</protein>
<feature type="region of interest" description="Disordered" evidence="1">
    <location>
        <begin position="69"/>
        <end position="88"/>
    </location>
</feature>
<dbReference type="AlphaFoldDB" id="A0AAV2MEY0"/>
<evidence type="ECO:0000313" key="3">
    <source>
        <dbReference type="Proteomes" id="UP001497482"/>
    </source>
</evidence>